<name>A0A182JK24_ANOAO</name>
<evidence type="ECO:0000256" key="12">
    <source>
        <dbReference type="ARBA" id="ARBA00022837"/>
    </source>
</evidence>
<dbReference type="GO" id="GO:0005509">
    <property type="term" value="F:calcium ion binding"/>
    <property type="evidence" value="ECO:0007669"/>
    <property type="project" value="TreeGrafter"/>
</dbReference>
<keyword evidence="15" id="KW-0862">Zinc</keyword>
<dbReference type="InterPro" id="IPR013658">
    <property type="entry name" value="SGL"/>
</dbReference>
<evidence type="ECO:0000256" key="8">
    <source>
        <dbReference type="ARBA" id="ARBA00016808"/>
    </source>
</evidence>
<evidence type="ECO:0000256" key="3">
    <source>
        <dbReference type="ARBA" id="ARBA00001936"/>
    </source>
</evidence>
<feature type="domain" description="SMP-30/Gluconolactonase/LRE-like region" evidence="16">
    <location>
        <begin position="16"/>
        <end position="276"/>
    </location>
</feature>
<feature type="binding site" evidence="15">
    <location>
        <position position="112"/>
    </location>
    <ligand>
        <name>substrate</name>
    </ligand>
</feature>
<feature type="binding site" evidence="15">
    <location>
        <position position="110"/>
    </location>
    <ligand>
        <name>substrate</name>
    </ligand>
</feature>
<dbReference type="SUPFAM" id="SSF63829">
    <property type="entry name" value="Calcium-dependent phosphotriesterase"/>
    <property type="match status" value="1"/>
</dbReference>
<feature type="binding site" evidence="15">
    <location>
        <position position="164"/>
    </location>
    <ligand>
        <name>a divalent metal cation</name>
        <dbReference type="ChEBI" id="CHEBI:60240"/>
    </ligand>
</feature>
<comment type="catalytic activity">
    <reaction evidence="1">
        <text>D-glucono-1,5-lactone + H2O = D-gluconate + H(+)</text>
        <dbReference type="Rhea" id="RHEA:10440"/>
        <dbReference type="ChEBI" id="CHEBI:15377"/>
        <dbReference type="ChEBI" id="CHEBI:15378"/>
        <dbReference type="ChEBI" id="CHEBI:16217"/>
        <dbReference type="ChEBI" id="CHEBI:18391"/>
        <dbReference type="EC" id="3.1.1.17"/>
    </reaction>
</comment>
<proteinExistence type="inferred from homology"/>
<evidence type="ECO:0000256" key="14">
    <source>
        <dbReference type="PIRSR" id="PIRSR605511-1"/>
    </source>
</evidence>
<dbReference type="PRINTS" id="PR01790">
    <property type="entry name" value="SMP30FAMILY"/>
</dbReference>
<keyword evidence="12" id="KW-0106">Calcium</keyword>
<evidence type="ECO:0000259" key="16">
    <source>
        <dbReference type="Pfam" id="PF08450"/>
    </source>
</evidence>
<feature type="active site" description="Proton donor/acceptor" evidence="14">
    <location>
        <position position="217"/>
    </location>
</feature>
<evidence type="ECO:0000256" key="11">
    <source>
        <dbReference type="ARBA" id="ARBA00022801"/>
    </source>
</evidence>
<evidence type="ECO:0000256" key="15">
    <source>
        <dbReference type="PIRSR" id="PIRSR605511-2"/>
    </source>
</evidence>
<keyword evidence="11" id="KW-0378">Hydrolase</keyword>
<dbReference type="FunFam" id="2.120.10.30:FF:000027">
    <property type="entry name" value="Regucalcin homologue"/>
    <property type="match status" value="1"/>
</dbReference>
<evidence type="ECO:0000256" key="9">
    <source>
        <dbReference type="ARBA" id="ARBA00022490"/>
    </source>
</evidence>
<dbReference type="VEuPathDB" id="VectorBase:AATE019539"/>
<feature type="binding site" evidence="15">
    <location>
        <position position="130"/>
    </location>
    <ligand>
        <name>substrate</name>
    </ligand>
</feature>
<evidence type="ECO:0000313" key="17">
    <source>
        <dbReference type="EnsemblMetazoa" id="AATE019539-PA.1"/>
    </source>
</evidence>
<keyword evidence="9" id="KW-0963">Cytoplasm</keyword>
<comment type="cofactor">
    <cofactor evidence="2">
        <name>Ca(2+)</name>
        <dbReference type="ChEBI" id="CHEBI:29108"/>
    </cofactor>
</comment>
<comment type="cofactor">
    <cofactor evidence="3">
        <name>Mn(2+)</name>
        <dbReference type="ChEBI" id="CHEBI:29035"/>
    </cofactor>
</comment>
<evidence type="ECO:0000256" key="7">
    <source>
        <dbReference type="ARBA" id="ARBA00013227"/>
    </source>
</evidence>
<dbReference type="GO" id="GO:0019853">
    <property type="term" value="P:L-ascorbic acid biosynthetic process"/>
    <property type="evidence" value="ECO:0007669"/>
    <property type="project" value="TreeGrafter"/>
</dbReference>
<protein>
    <recommendedName>
        <fullName evidence="8">Regucalcin</fullName>
        <ecNumber evidence="7">3.1.1.17</ecNumber>
    </recommendedName>
    <alternativeName>
        <fullName evidence="13">Gluconolactonase</fullName>
    </alternativeName>
</protein>
<dbReference type="AlphaFoldDB" id="A0A182JK24"/>
<keyword evidence="10 15" id="KW-0479">Metal-binding</keyword>
<evidence type="ECO:0000256" key="13">
    <source>
        <dbReference type="ARBA" id="ARBA00032464"/>
    </source>
</evidence>
<dbReference type="PANTHER" id="PTHR10907">
    <property type="entry name" value="REGUCALCIN"/>
    <property type="match status" value="1"/>
</dbReference>
<dbReference type="PANTHER" id="PTHR10907:SF66">
    <property type="entry name" value="MIP34848P1-RELATED"/>
    <property type="match status" value="1"/>
</dbReference>
<dbReference type="EnsemblMetazoa" id="AATE019539-RA">
    <property type="protein sequence ID" value="AATE019539-PA.1"/>
    <property type="gene ID" value="AATE019539"/>
</dbReference>
<evidence type="ECO:0000256" key="1">
    <source>
        <dbReference type="ARBA" id="ARBA00001589"/>
    </source>
</evidence>
<dbReference type="InterPro" id="IPR005511">
    <property type="entry name" value="SMP-30"/>
</dbReference>
<dbReference type="InterPro" id="IPR011042">
    <property type="entry name" value="6-blade_b-propeller_TolB-like"/>
</dbReference>
<comment type="cofactor">
    <cofactor evidence="15">
        <name>Zn(2+)</name>
        <dbReference type="ChEBI" id="CHEBI:29105"/>
    </cofactor>
    <text evidence="15">Binds 1 divalent metal cation per subunit.</text>
</comment>
<feature type="binding site" evidence="15">
    <location>
        <position position="18"/>
    </location>
    <ligand>
        <name>a divalent metal cation</name>
        <dbReference type="ChEBI" id="CHEBI:60240"/>
    </ligand>
</feature>
<dbReference type="Gene3D" id="2.120.10.30">
    <property type="entry name" value="TolB, C-terminal domain"/>
    <property type="match status" value="1"/>
</dbReference>
<dbReference type="GO" id="GO:0005737">
    <property type="term" value="C:cytoplasm"/>
    <property type="evidence" value="ECO:0007669"/>
    <property type="project" value="UniProtKB-SubCell"/>
</dbReference>
<organism evidence="17">
    <name type="scientific">Anopheles atroparvus</name>
    <name type="common">European mosquito</name>
    <dbReference type="NCBI Taxonomy" id="41427"/>
    <lineage>
        <taxon>Eukaryota</taxon>
        <taxon>Metazoa</taxon>
        <taxon>Ecdysozoa</taxon>
        <taxon>Arthropoda</taxon>
        <taxon>Hexapoda</taxon>
        <taxon>Insecta</taxon>
        <taxon>Pterygota</taxon>
        <taxon>Neoptera</taxon>
        <taxon>Endopterygota</taxon>
        <taxon>Diptera</taxon>
        <taxon>Nematocera</taxon>
        <taxon>Culicoidea</taxon>
        <taxon>Culicidae</taxon>
        <taxon>Anophelinae</taxon>
        <taxon>Anopheles</taxon>
    </lineage>
</organism>
<dbReference type="Pfam" id="PF08450">
    <property type="entry name" value="SGL"/>
    <property type="match status" value="1"/>
</dbReference>
<dbReference type="STRING" id="41427.A0A182JK24"/>
<reference evidence="17" key="1">
    <citation type="submission" date="2022-08" db="UniProtKB">
        <authorList>
            <consortium name="EnsemblMetazoa"/>
        </authorList>
    </citation>
    <scope>IDENTIFICATION</scope>
    <source>
        <strain evidence="17">EBRO</strain>
    </source>
</reference>
<evidence type="ECO:0000256" key="10">
    <source>
        <dbReference type="ARBA" id="ARBA00022723"/>
    </source>
</evidence>
<evidence type="ECO:0000256" key="6">
    <source>
        <dbReference type="ARBA" id="ARBA00008853"/>
    </source>
</evidence>
<dbReference type="EC" id="3.1.1.17" evidence="7"/>
<evidence type="ECO:0000256" key="4">
    <source>
        <dbReference type="ARBA" id="ARBA00001946"/>
    </source>
</evidence>
<sequence>MASYKVEQLPSPLSVLGEGPHWDVERQSLYYNDIYGGSIHRYDYAENKTYNATVDGFPVISFIVPVKGNDRHFIIGTDRKVTLVDWDGRSEKATFLRTVGEVEPDLLDNRFNDAKVDSRGRFYGGTMRLEAKGDIFEMRLGTFYRYDAKRKEFVTLKQKIGVSNGLCWNDQENLFYYIDSCDLDVKEYRVDENGDLSDERVVIDFRVNGEKPSFVPDGMTIDANGSLYVATFGGSTVYKVNSKTGKVELEIKLPCEQVTSAAFGGPNLDILYVTTAAKEFKTPQPAPAGALFAVTGLGVKGTPMYPLPKMLWLLKLGVVVTVDRPDMELLLATWFGDAFGGVREVVVSEIGPPTSIGESAEADGNARVCVSNVIAISGDTYLNPGDGVPALLEADCDSEWAELSWVDEPGRSGSESTRGLIGGTLELLISSSSASPVMSGLESRLSVSSWKKRGPIS</sequence>
<feature type="binding site" evidence="15">
    <location>
        <position position="217"/>
    </location>
    <ligand>
        <name>a divalent metal cation</name>
        <dbReference type="ChEBI" id="CHEBI:60240"/>
    </ligand>
</feature>
<dbReference type="GO" id="GO:0004341">
    <property type="term" value="F:gluconolactonase activity"/>
    <property type="evidence" value="ECO:0007669"/>
    <property type="project" value="UniProtKB-EC"/>
</dbReference>
<evidence type="ECO:0000256" key="2">
    <source>
        <dbReference type="ARBA" id="ARBA00001913"/>
    </source>
</evidence>
<comment type="subcellular location">
    <subcellularLocation>
        <location evidence="5">Cytoplasm</location>
    </subcellularLocation>
</comment>
<evidence type="ECO:0000256" key="5">
    <source>
        <dbReference type="ARBA" id="ARBA00004496"/>
    </source>
</evidence>
<accession>A0A182JK24</accession>
<comment type="cofactor">
    <cofactor evidence="4">
        <name>Mg(2+)</name>
        <dbReference type="ChEBI" id="CHEBI:18420"/>
    </cofactor>
</comment>
<comment type="similarity">
    <text evidence="6">Belongs to the SMP-30/CGR1 family.</text>
</comment>